<dbReference type="PATRIC" id="fig|1042209.11.peg.4612"/>
<dbReference type="HOGENOM" id="CLU_182274_0_0_6"/>
<protein>
    <recommendedName>
        <fullName evidence="4">Lipoprotein</fullName>
    </recommendedName>
</protein>
<keyword evidence="1" id="KW-0732">Signal</keyword>
<comment type="caution">
    <text evidence="2">The sequence shown here is derived from an EMBL/GenBank/DDBJ whole genome shotgun (WGS) entry which is preliminary data.</text>
</comment>
<feature type="signal peptide" evidence="1">
    <location>
        <begin position="1"/>
        <end position="17"/>
    </location>
</feature>
<evidence type="ECO:0000313" key="3">
    <source>
        <dbReference type="Proteomes" id="UP000022611"/>
    </source>
</evidence>
<evidence type="ECO:0008006" key="4">
    <source>
        <dbReference type="Google" id="ProtNLM"/>
    </source>
</evidence>
<feature type="chain" id="PRO_5001457261" description="Lipoprotein" evidence="1">
    <location>
        <begin position="18"/>
        <end position="89"/>
    </location>
</feature>
<dbReference type="RefSeq" id="WP_019692863.1">
    <property type="nucleotide sequence ID" value="NZ_AFOY02000016.1"/>
</dbReference>
<dbReference type="OrthoDB" id="7015055at2"/>
<accession>A0A010SNG9</accession>
<dbReference type="AlphaFoldDB" id="A0A010SNG9"/>
<sequence>MNHLLATSLLLVASVLAGCASHPAPELRPYTAEETRELAMEALNRRGLSFDEYQAKKAELLGQPQKTFGYDQRGEMNAERAVAIHGHAS</sequence>
<dbReference type="Proteomes" id="UP000022611">
    <property type="component" value="Unassembled WGS sequence"/>
</dbReference>
<organism evidence="2 3">
    <name type="scientific">Pseudomonas fluorescens HK44</name>
    <dbReference type="NCBI Taxonomy" id="1042209"/>
    <lineage>
        <taxon>Bacteria</taxon>
        <taxon>Pseudomonadati</taxon>
        <taxon>Pseudomonadota</taxon>
        <taxon>Gammaproteobacteria</taxon>
        <taxon>Pseudomonadales</taxon>
        <taxon>Pseudomonadaceae</taxon>
        <taxon>Pseudomonas</taxon>
    </lineage>
</organism>
<dbReference type="EMBL" id="AFOY02000016">
    <property type="protein sequence ID" value="EXF92678.1"/>
    <property type="molecule type" value="Genomic_DNA"/>
</dbReference>
<gene>
    <name evidence="2" type="ORF">HK44_011035</name>
</gene>
<reference evidence="2 3" key="1">
    <citation type="journal article" date="2011" name="J. Bacteriol.">
        <title>Draft genome sequence of the polycyclic aromatic hydrocarbon-degrading, genetically engineered bioluminescent bioreporter Pseudomonas fluorescens HK44.</title>
        <authorList>
            <person name="Chauhan A."/>
            <person name="Layton A.C."/>
            <person name="Williams D.E."/>
            <person name="Smartt A.E."/>
            <person name="Ripp S."/>
            <person name="Karpinets T.V."/>
            <person name="Brown S.D."/>
            <person name="Sayler G.S."/>
        </authorList>
    </citation>
    <scope>NUCLEOTIDE SEQUENCE [LARGE SCALE GENOMIC DNA]</scope>
    <source>
        <strain evidence="2 3">HK44</strain>
    </source>
</reference>
<evidence type="ECO:0000256" key="1">
    <source>
        <dbReference type="SAM" id="SignalP"/>
    </source>
</evidence>
<name>A0A010SNG9_PSEFL</name>
<dbReference type="eggNOG" id="ENOG50305YK">
    <property type="taxonomic scope" value="Bacteria"/>
</dbReference>
<proteinExistence type="predicted"/>
<evidence type="ECO:0000313" key="2">
    <source>
        <dbReference type="EMBL" id="EXF92678.1"/>
    </source>
</evidence>